<dbReference type="AlphaFoldDB" id="A0AB39HAW8"/>
<dbReference type="NCBIfam" id="NF004750">
    <property type="entry name" value="PRK06080.1-2"/>
    <property type="match status" value="1"/>
</dbReference>
<dbReference type="Pfam" id="PF01040">
    <property type="entry name" value="UbiA"/>
    <property type="match status" value="1"/>
</dbReference>
<dbReference type="NCBIfam" id="TIGR00751">
    <property type="entry name" value="menA"/>
    <property type="match status" value="1"/>
</dbReference>
<dbReference type="PANTHER" id="PTHR13929:SF0">
    <property type="entry name" value="UBIA PRENYLTRANSFERASE DOMAIN-CONTAINING PROTEIN 1"/>
    <property type="match status" value="1"/>
</dbReference>
<evidence type="ECO:0000256" key="9">
    <source>
        <dbReference type="NCBIfam" id="TIGR00751"/>
    </source>
</evidence>
<comment type="subcellular location">
    <subcellularLocation>
        <location evidence="8">Cell membrane</location>
        <topology evidence="8">Multi-pass membrane protein</topology>
    </subcellularLocation>
    <subcellularLocation>
        <location evidence="1">Membrane</location>
        <topology evidence="1">Multi-pass membrane protein</topology>
    </subcellularLocation>
</comment>
<feature type="transmembrane region" description="Helical" evidence="8">
    <location>
        <begin position="41"/>
        <end position="59"/>
    </location>
</feature>
<dbReference type="Gene3D" id="1.10.357.140">
    <property type="entry name" value="UbiA prenyltransferase"/>
    <property type="match status" value="1"/>
</dbReference>
<evidence type="ECO:0000313" key="10">
    <source>
        <dbReference type="EMBL" id="XDK25451.1"/>
    </source>
</evidence>
<keyword evidence="2 8" id="KW-0474">Menaquinone biosynthesis</keyword>
<keyword evidence="3 8" id="KW-1003">Cell membrane</keyword>
<comment type="similarity">
    <text evidence="8">Belongs to the MenA family. Type 1 subfamily.</text>
</comment>
<keyword evidence="7 8" id="KW-0472">Membrane</keyword>
<organism evidence="10">
    <name type="scientific">Vibrio sp. HB236076</name>
    <dbReference type="NCBI Taxonomy" id="3232307"/>
    <lineage>
        <taxon>Bacteria</taxon>
        <taxon>Pseudomonadati</taxon>
        <taxon>Pseudomonadota</taxon>
        <taxon>Gammaproteobacteria</taxon>
        <taxon>Vibrionales</taxon>
        <taxon>Vibrionaceae</taxon>
        <taxon>Vibrio</taxon>
    </lineage>
</organism>
<comment type="catalytic activity">
    <reaction evidence="8">
        <text>an all-trans-polyprenyl diphosphate + 1,4-dihydroxy-2-naphthoate + H(+) = a 2-demethylmenaquinol + CO2 + diphosphate</text>
        <dbReference type="Rhea" id="RHEA:26478"/>
        <dbReference type="Rhea" id="RHEA-COMP:9563"/>
        <dbReference type="Rhea" id="RHEA-COMP:9564"/>
        <dbReference type="ChEBI" id="CHEBI:11173"/>
        <dbReference type="ChEBI" id="CHEBI:15378"/>
        <dbReference type="ChEBI" id="CHEBI:16526"/>
        <dbReference type="ChEBI" id="CHEBI:33019"/>
        <dbReference type="ChEBI" id="CHEBI:55437"/>
        <dbReference type="ChEBI" id="CHEBI:58914"/>
        <dbReference type="EC" id="2.5.1.74"/>
    </reaction>
</comment>
<keyword evidence="6 8" id="KW-1133">Transmembrane helix</keyword>
<gene>
    <name evidence="8" type="primary">menA</name>
    <name evidence="10" type="ORF">AB0763_02060</name>
</gene>
<keyword evidence="4 8" id="KW-0808">Transferase</keyword>
<dbReference type="GO" id="GO:0042371">
    <property type="term" value="P:vitamin K biosynthetic process"/>
    <property type="evidence" value="ECO:0007669"/>
    <property type="project" value="TreeGrafter"/>
</dbReference>
<dbReference type="EC" id="2.5.1.74" evidence="8 9"/>
<dbReference type="InterPro" id="IPR004657">
    <property type="entry name" value="MenA"/>
</dbReference>
<feature type="transmembrane region" description="Helical" evidence="8">
    <location>
        <begin position="176"/>
        <end position="195"/>
    </location>
</feature>
<dbReference type="RefSeq" id="WP_306102391.1">
    <property type="nucleotide sequence ID" value="NZ_CP162601.1"/>
</dbReference>
<sequence length="304" mass="32528">MAPRLSIWIATLRPKTLPLAILPIAIGSSLAHVEQHFQWPIFILSTLTALLLQILANLANDYGDSVKGTDNVHRIGPARAMQTGVVSTKGMKLAIALAIALTGVCGGLLIYLALPQWSSRLLFVALGGLATLAALAYTMGKRPYGYAGFGDLAVFVFFGLVGVIGSYYLHTGFIERTVVLPAIGYGLSCVTVLNINNIRDIDNDKACGKMTLAAQLGLGKAKCYHALLLLGSALCYGVFFGLYLSNNWRLVIGALMVLIVVSHGKNVVCRHTSQQFVPLLANSVRVCIVTSTLFIAPVLLSPWS</sequence>
<comment type="function">
    <text evidence="8">Conversion of 1,4-dihydroxy-2-naphthoate (DHNA) to demethylmenaquinone (DMK).</text>
</comment>
<evidence type="ECO:0000256" key="3">
    <source>
        <dbReference type="ARBA" id="ARBA00022475"/>
    </source>
</evidence>
<dbReference type="CDD" id="cd13962">
    <property type="entry name" value="PT_UbiA_UBIAD1"/>
    <property type="match status" value="1"/>
</dbReference>
<comment type="pathway">
    <text evidence="8">Quinol/quinone metabolism; menaquinone biosynthesis; menaquinol from 1,4-dihydroxy-2-naphthoate: step 1/2.</text>
</comment>
<feature type="transmembrane region" description="Helical" evidence="8">
    <location>
        <begin position="226"/>
        <end position="244"/>
    </location>
</feature>
<protein>
    <recommendedName>
        <fullName evidence="8 9">1,4-dihydroxy-2-naphthoate octaprenyltransferase</fullName>
        <shortName evidence="8">DHNA-octaprenyltransferase</shortName>
        <ecNumber evidence="8 9">2.5.1.74</ecNumber>
    </recommendedName>
</protein>
<dbReference type="KEGG" id="vih:AB0763_02060"/>
<dbReference type="InterPro" id="IPR000537">
    <property type="entry name" value="UbiA_prenyltransferase"/>
</dbReference>
<dbReference type="InterPro" id="IPR026046">
    <property type="entry name" value="UBIAD1"/>
</dbReference>
<accession>A0AB39HAW8</accession>
<evidence type="ECO:0000256" key="8">
    <source>
        <dbReference type="HAMAP-Rule" id="MF_01937"/>
    </source>
</evidence>
<dbReference type="GO" id="GO:0005886">
    <property type="term" value="C:plasma membrane"/>
    <property type="evidence" value="ECO:0007669"/>
    <property type="project" value="UniProtKB-SubCell"/>
</dbReference>
<dbReference type="PANTHER" id="PTHR13929">
    <property type="entry name" value="1,4-DIHYDROXY-2-NAPHTHOATE OCTAPRENYLTRANSFERASE"/>
    <property type="match status" value="1"/>
</dbReference>
<dbReference type="GO" id="GO:0046428">
    <property type="term" value="F:1,4-dihydroxy-2-naphthoate polyprenyltransferase activity"/>
    <property type="evidence" value="ECO:0007669"/>
    <property type="project" value="UniProtKB-UniRule"/>
</dbReference>
<evidence type="ECO:0000256" key="6">
    <source>
        <dbReference type="ARBA" id="ARBA00022989"/>
    </source>
</evidence>
<feature type="transmembrane region" description="Helical" evidence="8">
    <location>
        <begin position="93"/>
        <end position="114"/>
    </location>
</feature>
<feature type="transmembrane region" description="Helical" evidence="8">
    <location>
        <begin position="152"/>
        <end position="170"/>
    </location>
</feature>
<dbReference type="EMBL" id="CP162601">
    <property type="protein sequence ID" value="XDK25451.1"/>
    <property type="molecule type" value="Genomic_DNA"/>
</dbReference>
<reference evidence="10" key="1">
    <citation type="submission" date="2024-07" db="EMBL/GenBank/DDBJ databases">
        <title>Genome Analysis of a Potential Novel Vibrio Species Secreting pH- and Thermo-stable Alginate Lyase and its Application in Producing Alginate Oligosaccharides.</title>
        <authorList>
            <person name="Huang H."/>
            <person name="Bao K."/>
        </authorList>
    </citation>
    <scope>NUCLEOTIDE SEQUENCE</scope>
    <source>
        <strain evidence="10">HB236076</strain>
    </source>
</reference>
<feature type="transmembrane region" description="Helical" evidence="8">
    <location>
        <begin position="120"/>
        <end position="140"/>
    </location>
</feature>
<feature type="transmembrane region" description="Helical" evidence="8">
    <location>
        <begin position="250"/>
        <end position="268"/>
    </location>
</feature>
<proteinExistence type="inferred from homology"/>
<evidence type="ECO:0000256" key="1">
    <source>
        <dbReference type="ARBA" id="ARBA00004141"/>
    </source>
</evidence>
<dbReference type="HAMAP" id="MF_01937">
    <property type="entry name" value="MenA_1"/>
    <property type="match status" value="1"/>
</dbReference>
<evidence type="ECO:0000256" key="5">
    <source>
        <dbReference type="ARBA" id="ARBA00022692"/>
    </source>
</evidence>
<keyword evidence="5 8" id="KW-0812">Transmembrane</keyword>
<feature type="transmembrane region" description="Helical" evidence="8">
    <location>
        <begin position="280"/>
        <end position="300"/>
    </location>
</feature>
<dbReference type="GO" id="GO:0009234">
    <property type="term" value="P:menaquinone biosynthetic process"/>
    <property type="evidence" value="ECO:0007669"/>
    <property type="project" value="UniProtKB-UniRule"/>
</dbReference>
<dbReference type="InterPro" id="IPR044878">
    <property type="entry name" value="UbiA_sf"/>
</dbReference>
<evidence type="ECO:0000256" key="7">
    <source>
        <dbReference type="ARBA" id="ARBA00023136"/>
    </source>
</evidence>
<dbReference type="PIRSF" id="PIRSF005355">
    <property type="entry name" value="UBIAD1"/>
    <property type="match status" value="1"/>
</dbReference>
<evidence type="ECO:0000256" key="4">
    <source>
        <dbReference type="ARBA" id="ARBA00022679"/>
    </source>
</evidence>
<name>A0AB39HAW8_9VIBR</name>
<evidence type="ECO:0000256" key="2">
    <source>
        <dbReference type="ARBA" id="ARBA00022428"/>
    </source>
</evidence>